<name>A0A6G6WM52_9ACTN</name>
<feature type="domain" description="SGNH hydrolase-type esterase" evidence="3">
    <location>
        <begin position="22"/>
        <end position="256"/>
    </location>
</feature>
<keyword evidence="5" id="KW-1185">Reference proteome</keyword>
<dbReference type="SUPFAM" id="SSF52266">
    <property type="entry name" value="SGNH hydrolase"/>
    <property type="match status" value="1"/>
</dbReference>
<dbReference type="InterPro" id="IPR013830">
    <property type="entry name" value="SGNH_hydro"/>
</dbReference>
<organism evidence="4 5">
    <name type="scientific">Nocardioides anomalus</name>
    <dbReference type="NCBI Taxonomy" id="2712223"/>
    <lineage>
        <taxon>Bacteria</taxon>
        <taxon>Bacillati</taxon>
        <taxon>Actinomycetota</taxon>
        <taxon>Actinomycetes</taxon>
        <taxon>Propionibacteriales</taxon>
        <taxon>Nocardioidaceae</taxon>
        <taxon>Nocardioides</taxon>
    </lineage>
</organism>
<dbReference type="Gene3D" id="3.40.50.1110">
    <property type="entry name" value="SGNH hydrolase"/>
    <property type="match status" value="1"/>
</dbReference>
<feature type="disulfide bond" evidence="2">
    <location>
        <begin position="42"/>
        <end position="66"/>
    </location>
</feature>
<sequence>MASASASTSAPATAGAVGTYVALGDSYTAAPGVPDTDLTTGCARSDHNYPALLAAATGAELVDVSCSGASTLSLIGVQQNGGVTLPAQFDALSEDTALVTLGIGGNDLGLFQTMVGTCAQLGAGDAAGSPCQDRFAPEGGPDQLVKRAQKIGDRVGAAVAGVHDRAPQAQVLLVGYPQPVPESGTCPILPLAAGDYAYVRSVTEALNAALEKAAQDNDATYVDVAAASAGHDICAGDQAWVNGSQTDLTRAIAFHPFAEEQQAVAGLIEQQLQG</sequence>
<dbReference type="EMBL" id="CP049257">
    <property type="protein sequence ID" value="QIG46223.1"/>
    <property type="molecule type" value="Genomic_DNA"/>
</dbReference>
<dbReference type="CDD" id="cd01823">
    <property type="entry name" value="SEST_like"/>
    <property type="match status" value="1"/>
</dbReference>
<dbReference type="PANTHER" id="PTHR37981:SF1">
    <property type="entry name" value="SGNH HYDROLASE-TYPE ESTERASE DOMAIN-CONTAINING PROTEIN"/>
    <property type="match status" value="1"/>
</dbReference>
<protein>
    <submittedName>
        <fullName evidence="4">SGNH/GDSL hydrolase family protein</fullName>
    </submittedName>
</protein>
<feature type="disulfide bond" evidence="2">
    <location>
        <begin position="118"/>
        <end position="131"/>
    </location>
</feature>
<dbReference type="Pfam" id="PF13472">
    <property type="entry name" value="Lipase_GDSL_2"/>
    <property type="match status" value="1"/>
</dbReference>
<dbReference type="AlphaFoldDB" id="A0A6G6WM52"/>
<gene>
    <name evidence="4" type="ORF">G5V58_23895</name>
</gene>
<dbReference type="InterPro" id="IPR036514">
    <property type="entry name" value="SGNH_hydro_sf"/>
</dbReference>
<accession>A0A6G6WM52</accession>
<feature type="active site" description="Nucleophile" evidence="1">
    <location>
        <position position="26"/>
    </location>
</feature>
<dbReference type="PANTHER" id="PTHR37981">
    <property type="entry name" value="LIPASE 2"/>
    <property type="match status" value="1"/>
</dbReference>
<dbReference type="InterPro" id="IPR037460">
    <property type="entry name" value="SEST-like"/>
</dbReference>
<keyword evidence="4" id="KW-0378">Hydrolase</keyword>
<proteinExistence type="predicted"/>
<keyword evidence="2" id="KW-1015">Disulfide bond</keyword>
<evidence type="ECO:0000259" key="3">
    <source>
        <dbReference type="Pfam" id="PF13472"/>
    </source>
</evidence>
<reference evidence="4 5" key="1">
    <citation type="submission" date="2020-02" db="EMBL/GenBank/DDBJ databases">
        <title>Full genome sequence of Nocardioides sp. R-3366.</title>
        <authorList>
            <person name="Im W.-T."/>
        </authorList>
    </citation>
    <scope>NUCLEOTIDE SEQUENCE [LARGE SCALE GENOMIC DNA]</scope>
    <source>
        <strain evidence="4 5">R-3366</strain>
    </source>
</reference>
<dbReference type="GO" id="GO:0004806">
    <property type="term" value="F:triacylglycerol lipase activity"/>
    <property type="evidence" value="ECO:0007669"/>
    <property type="project" value="TreeGrafter"/>
</dbReference>
<evidence type="ECO:0000256" key="1">
    <source>
        <dbReference type="PIRSR" id="PIRSR637460-1"/>
    </source>
</evidence>
<dbReference type="KEGG" id="nano:G5V58_23895"/>
<dbReference type="GO" id="GO:0019433">
    <property type="term" value="P:triglyceride catabolic process"/>
    <property type="evidence" value="ECO:0007669"/>
    <property type="project" value="TreeGrafter"/>
</dbReference>
<feature type="disulfide bond" evidence="2">
    <location>
        <begin position="186"/>
        <end position="234"/>
    </location>
</feature>
<evidence type="ECO:0000256" key="2">
    <source>
        <dbReference type="PIRSR" id="PIRSR637460-2"/>
    </source>
</evidence>
<evidence type="ECO:0000313" key="4">
    <source>
        <dbReference type="EMBL" id="QIG46223.1"/>
    </source>
</evidence>
<evidence type="ECO:0000313" key="5">
    <source>
        <dbReference type="Proteomes" id="UP000502996"/>
    </source>
</evidence>
<feature type="active site" evidence="1">
    <location>
        <position position="255"/>
    </location>
</feature>
<dbReference type="Proteomes" id="UP000502996">
    <property type="component" value="Chromosome"/>
</dbReference>